<protein>
    <submittedName>
        <fullName evidence="5">Extracellular solute-binding protein</fullName>
    </submittedName>
</protein>
<evidence type="ECO:0000313" key="6">
    <source>
        <dbReference type="Proteomes" id="UP000665020"/>
    </source>
</evidence>
<comment type="similarity">
    <text evidence="1">Belongs to the bacterial solute-binding protein 1 family.</text>
</comment>
<gene>
    <name evidence="5" type="ORF">GM661_04600</name>
</gene>
<dbReference type="AlphaFoldDB" id="A0A8A7K6A8"/>
<name>A0A8A7K6A8_9FIRM</name>
<reference evidence="5" key="1">
    <citation type="submission" date="2019-12" db="EMBL/GenBank/DDBJ databases">
        <authorList>
            <person name="zhang j."/>
            <person name="sun C.M."/>
        </authorList>
    </citation>
    <scope>NUCLEOTIDE SEQUENCE</scope>
    <source>
        <strain evidence="5">NS-1</strain>
    </source>
</reference>
<evidence type="ECO:0000256" key="4">
    <source>
        <dbReference type="SAM" id="SignalP"/>
    </source>
</evidence>
<keyword evidence="6" id="KW-1185">Reference proteome</keyword>
<evidence type="ECO:0000256" key="3">
    <source>
        <dbReference type="ARBA" id="ARBA00022729"/>
    </source>
</evidence>
<dbReference type="KEGG" id="ifn:GM661_04600"/>
<dbReference type="Proteomes" id="UP000665020">
    <property type="component" value="Chromosome"/>
</dbReference>
<dbReference type="GO" id="GO:0015768">
    <property type="term" value="P:maltose transport"/>
    <property type="evidence" value="ECO:0007669"/>
    <property type="project" value="TreeGrafter"/>
</dbReference>
<dbReference type="Pfam" id="PF01547">
    <property type="entry name" value="SBP_bac_1"/>
    <property type="match status" value="1"/>
</dbReference>
<dbReference type="EMBL" id="CP046640">
    <property type="protein sequence ID" value="QTL97313.1"/>
    <property type="molecule type" value="Genomic_DNA"/>
</dbReference>
<dbReference type="InterPro" id="IPR006059">
    <property type="entry name" value="SBP"/>
</dbReference>
<feature type="chain" id="PRO_5032751661" evidence="4">
    <location>
        <begin position="24"/>
        <end position="407"/>
    </location>
</feature>
<dbReference type="PANTHER" id="PTHR30061">
    <property type="entry name" value="MALTOSE-BINDING PERIPLASMIC PROTEIN"/>
    <property type="match status" value="1"/>
</dbReference>
<evidence type="ECO:0000313" key="5">
    <source>
        <dbReference type="EMBL" id="QTL97313.1"/>
    </source>
</evidence>
<dbReference type="SUPFAM" id="SSF53850">
    <property type="entry name" value="Periplasmic binding protein-like II"/>
    <property type="match status" value="1"/>
</dbReference>
<keyword evidence="3 4" id="KW-0732">Signal</keyword>
<dbReference type="RefSeq" id="WP_230868943.1">
    <property type="nucleotide sequence ID" value="NZ_CP046640.1"/>
</dbReference>
<sequence>MRKVLFVLTFTLLLVLTAVNVLAQTDITYWLWLDDPTDPTIKNLVEEYNKTHPDINVNMEMIPMSQYHDRLATALATNSGPDVARFKIWWLGEFEKAGLLEGLDNYINSWDMKNDVIDNLWDTGKVPGKDEVYMMPHQFISFYMYYRQDWFEENGLSEPVSFADMLEAGKAFTDPDEQRYGFALRGGAGGGDQWLAFMLAGGARVIDEDGNVIINNDTAVEVNQLYIDLFRKHHIAPPTCPTDGFAQIMGGFQSGNTAMAMHHVGSSKTMQEALGDNVAVTAIPQKDPDNPATIAAMSGHVMFKTSAKKDAAFKFMSWMTEKRAMEKWTNSADGQLPVLKSVARMPKFQDDPFYKVSMEAADYAKTWPPLPGVGYITSSLWQELMQKALLGEISSQEMLDQIAENIQ</sequence>
<dbReference type="PANTHER" id="PTHR30061:SF50">
    <property type="entry name" value="MALTOSE_MALTODEXTRIN-BINDING PERIPLASMIC PROTEIN"/>
    <property type="match status" value="1"/>
</dbReference>
<evidence type="ECO:0000256" key="2">
    <source>
        <dbReference type="ARBA" id="ARBA00022448"/>
    </source>
</evidence>
<accession>A0A8A7K6A8</accession>
<evidence type="ECO:0000256" key="1">
    <source>
        <dbReference type="ARBA" id="ARBA00008520"/>
    </source>
</evidence>
<organism evidence="5 6">
    <name type="scientific">Iocasia fonsfrigidae</name>
    <dbReference type="NCBI Taxonomy" id="2682810"/>
    <lineage>
        <taxon>Bacteria</taxon>
        <taxon>Bacillati</taxon>
        <taxon>Bacillota</taxon>
        <taxon>Clostridia</taxon>
        <taxon>Halanaerobiales</taxon>
        <taxon>Halanaerobiaceae</taxon>
        <taxon>Iocasia</taxon>
    </lineage>
</organism>
<dbReference type="GO" id="GO:0042956">
    <property type="term" value="P:maltodextrin transmembrane transport"/>
    <property type="evidence" value="ECO:0007669"/>
    <property type="project" value="TreeGrafter"/>
</dbReference>
<dbReference type="Gene3D" id="3.40.190.10">
    <property type="entry name" value="Periplasmic binding protein-like II"/>
    <property type="match status" value="2"/>
</dbReference>
<dbReference type="GO" id="GO:1901982">
    <property type="term" value="F:maltose binding"/>
    <property type="evidence" value="ECO:0007669"/>
    <property type="project" value="TreeGrafter"/>
</dbReference>
<proteinExistence type="inferred from homology"/>
<feature type="signal peptide" evidence="4">
    <location>
        <begin position="1"/>
        <end position="23"/>
    </location>
</feature>
<dbReference type="CDD" id="cd13585">
    <property type="entry name" value="PBP2_TMBP_like"/>
    <property type="match status" value="1"/>
</dbReference>
<dbReference type="GO" id="GO:0055052">
    <property type="term" value="C:ATP-binding cassette (ABC) transporter complex, substrate-binding subunit-containing"/>
    <property type="evidence" value="ECO:0007669"/>
    <property type="project" value="TreeGrafter"/>
</dbReference>
<keyword evidence="2" id="KW-0813">Transport</keyword>